<dbReference type="RefSeq" id="WP_133038242.1">
    <property type="nucleotide sequence ID" value="NZ_SLWF01000005.1"/>
</dbReference>
<dbReference type="Proteomes" id="UP000294832">
    <property type="component" value="Unassembled WGS sequence"/>
</dbReference>
<reference evidence="2 3" key="1">
    <citation type="submission" date="2019-03" db="EMBL/GenBank/DDBJ databases">
        <title>Freshwater and sediment microbial communities from various areas in North America, analyzing microbe dynamics in response to fracking.</title>
        <authorList>
            <person name="Lamendella R."/>
        </authorList>
    </citation>
    <scope>NUCLEOTIDE SEQUENCE [LARGE SCALE GENOMIC DNA]</scope>
    <source>
        <strain evidence="2 3">74A</strain>
    </source>
</reference>
<keyword evidence="1" id="KW-0812">Transmembrane</keyword>
<keyword evidence="1" id="KW-1133">Transmembrane helix</keyword>
<evidence type="ECO:0000313" key="2">
    <source>
        <dbReference type="EMBL" id="TCN87070.1"/>
    </source>
</evidence>
<evidence type="ECO:0000256" key="1">
    <source>
        <dbReference type="SAM" id="Phobius"/>
    </source>
</evidence>
<sequence>MAARIKVVASYGVRLGSMVVGCLLAGYLFFYLVGFAETRAADEFCQVLPLQRAESPQQLWLAEVSFSNCNTGHSHQWYSYLGLVDKISGDRYPALMVVKGRHEQLALAWQADGLLQVGGFPAEALVHFEQPTADDITLSFSSQ</sequence>
<dbReference type="AlphaFoldDB" id="A0A4R2FEM5"/>
<gene>
    <name evidence="2" type="ORF">EDC91_10572</name>
</gene>
<protein>
    <submittedName>
        <fullName evidence="2">Uncharacterized protein</fullName>
    </submittedName>
</protein>
<dbReference type="EMBL" id="SLWF01000005">
    <property type="protein sequence ID" value="TCN87070.1"/>
    <property type="molecule type" value="Genomic_DNA"/>
</dbReference>
<accession>A0A4R2FEM5</accession>
<dbReference type="OrthoDB" id="9940020at2"/>
<feature type="transmembrane region" description="Helical" evidence="1">
    <location>
        <begin position="12"/>
        <end position="33"/>
    </location>
</feature>
<proteinExistence type="predicted"/>
<organism evidence="2 3">
    <name type="scientific">Shewanella fodinae</name>
    <dbReference type="NCBI Taxonomy" id="552357"/>
    <lineage>
        <taxon>Bacteria</taxon>
        <taxon>Pseudomonadati</taxon>
        <taxon>Pseudomonadota</taxon>
        <taxon>Gammaproteobacteria</taxon>
        <taxon>Alteromonadales</taxon>
        <taxon>Shewanellaceae</taxon>
        <taxon>Shewanella</taxon>
    </lineage>
</organism>
<keyword evidence="3" id="KW-1185">Reference proteome</keyword>
<comment type="caution">
    <text evidence="2">The sequence shown here is derived from an EMBL/GenBank/DDBJ whole genome shotgun (WGS) entry which is preliminary data.</text>
</comment>
<keyword evidence="1" id="KW-0472">Membrane</keyword>
<name>A0A4R2FEM5_9GAMM</name>
<evidence type="ECO:0000313" key="3">
    <source>
        <dbReference type="Proteomes" id="UP000294832"/>
    </source>
</evidence>